<dbReference type="InterPro" id="IPR002401">
    <property type="entry name" value="Cyt_P450_E_grp-I"/>
</dbReference>
<comment type="caution">
    <text evidence="15">The sequence shown here is derived from an EMBL/GenBank/DDBJ whole genome shotgun (WGS) entry which is preliminary data.</text>
</comment>
<evidence type="ECO:0000256" key="6">
    <source>
        <dbReference type="ARBA" id="ARBA00022617"/>
    </source>
</evidence>
<dbReference type="InterPro" id="IPR036396">
    <property type="entry name" value="Cyt_P450_sf"/>
</dbReference>
<evidence type="ECO:0000256" key="3">
    <source>
        <dbReference type="ARBA" id="ARBA00004174"/>
    </source>
</evidence>
<keyword evidence="10" id="KW-0560">Oxidoreductase</keyword>
<protein>
    <recommendedName>
        <fullName evidence="17">Cytochrome P450</fullName>
    </recommendedName>
</protein>
<keyword evidence="14" id="KW-1133">Transmembrane helix</keyword>
<keyword evidence="8" id="KW-0256">Endoplasmic reticulum</keyword>
<evidence type="ECO:0000256" key="14">
    <source>
        <dbReference type="SAM" id="Phobius"/>
    </source>
</evidence>
<dbReference type="EMBL" id="JALNTZ010000004">
    <property type="protein sequence ID" value="KAJ3653502.1"/>
    <property type="molecule type" value="Genomic_DNA"/>
</dbReference>
<dbReference type="GO" id="GO:0005789">
    <property type="term" value="C:endoplasmic reticulum membrane"/>
    <property type="evidence" value="ECO:0007669"/>
    <property type="project" value="UniProtKB-SubCell"/>
</dbReference>
<keyword evidence="11" id="KW-0408">Iron</keyword>
<evidence type="ECO:0000256" key="4">
    <source>
        <dbReference type="ARBA" id="ARBA00004406"/>
    </source>
</evidence>
<dbReference type="GO" id="GO:0016705">
    <property type="term" value="F:oxidoreductase activity, acting on paired donors, with incorporation or reduction of molecular oxygen"/>
    <property type="evidence" value="ECO:0007669"/>
    <property type="project" value="InterPro"/>
</dbReference>
<keyword evidence="9" id="KW-0492">Microsome</keyword>
<keyword evidence="6" id="KW-0349">Heme</keyword>
<accession>A0AA38IGG8</accession>
<evidence type="ECO:0008006" key="17">
    <source>
        <dbReference type="Google" id="ProtNLM"/>
    </source>
</evidence>
<evidence type="ECO:0000256" key="5">
    <source>
        <dbReference type="ARBA" id="ARBA00010617"/>
    </source>
</evidence>
<evidence type="ECO:0000256" key="13">
    <source>
        <dbReference type="ARBA" id="ARBA00023136"/>
    </source>
</evidence>
<keyword evidence="13 14" id="KW-0472">Membrane</keyword>
<keyword evidence="7" id="KW-0479">Metal-binding</keyword>
<reference evidence="15" key="1">
    <citation type="journal article" date="2023" name="G3 (Bethesda)">
        <title>Whole genome assemblies of Zophobas morio and Tenebrio molitor.</title>
        <authorList>
            <person name="Kaur S."/>
            <person name="Stinson S.A."/>
            <person name="diCenzo G.C."/>
        </authorList>
    </citation>
    <scope>NUCLEOTIDE SEQUENCE</scope>
    <source>
        <strain evidence="15">QUZm001</strain>
    </source>
</reference>
<evidence type="ECO:0000256" key="1">
    <source>
        <dbReference type="ARBA" id="ARBA00001971"/>
    </source>
</evidence>
<keyword evidence="16" id="KW-1185">Reference proteome</keyword>
<evidence type="ECO:0000256" key="8">
    <source>
        <dbReference type="ARBA" id="ARBA00022824"/>
    </source>
</evidence>
<dbReference type="GO" id="GO:0005506">
    <property type="term" value="F:iron ion binding"/>
    <property type="evidence" value="ECO:0007669"/>
    <property type="project" value="InterPro"/>
</dbReference>
<evidence type="ECO:0000313" key="15">
    <source>
        <dbReference type="EMBL" id="KAJ3653502.1"/>
    </source>
</evidence>
<evidence type="ECO:0000256" key="10">
    <source>
        <dbReference type="ARBA" id="ARBA00023002"/>
    </source>
</evidence>
<dbReference type="PANTHER" id="PTHR24291">
    <property type="entry name" value="CYTOCHROME P450 FAMILY 4"/>
    <property type="match status" value="1"/>
</dbReference>
<sequence length="445" mass="52499">MAFITVYNNFQFTYILIYILSTLLVYFVFSYHWKRRWLYYYAMKIPGPFNFPIIGPTHLLLGGSKELMNNLLYLTTKYPPLFKIWIQQELYVSTTRPEDVKIILSNELDKGEFYKISKDYFKESLLIAPLHIWKDHRKIINRTFQTNVINSFAPIFAKYANIVCDDLKNNISVYNTEPKDIFPILWKFTFASACETLGDVDANLIIEKDTFLSGLFRFEEILTERFYNPFLRSDFFWKFSVLKKETMVISEKARDFVEQIIRINRCSKGQQTQDVKNDALEKRLFLNYLLELRDTEELTHEAILQETPLMLFAASETTAITISSVLLVLGLHHNIQENIFKEVTSILGNRDRNFTIEDVSNMDYLERVIKETMRIFAPIPFILRTLDQDVTLDKYVLPAGTRVFFPIATLHRRADLWPDPLKFDPDRFLPGEVRKRNPFIVNQEL</sequence>
<dbReference type="GO" id="GO:0020037">
    <property type="term" value="F:heme binding"/>
    <property type="evidence" value="ECO:0007669"/>
    <property type="project" value="InterPro"/>
</dbReference>
<evidence type="ECO:0000256" key="2">
    <source>
        <dbReference type="ARBA" id="ARBA00003690"/>
    </source>
</evidence>
<keyword evidence="14" id="KW-0812">Transmembrane</keyword>
<organism evidence="15 16">
    <name type="scientific">Zophobas morio</name>
    <dbReference type="NCBI Taxonomy" id="2755281"/>
    <lineage>
        <taxon>Eukaryota</taxon>
        <taxon>Metazoa</taxon>
        <taxon>Ecdysozoa</taxon>
        <taxon>Arthropoda</taxon>
        <taxon>Hexapoda</taxon>
        <taxon>Insecta</taxon>
        <taxon>Pterygota</taxon>
        <taxon>Neoptera</taxon>
        <taxon>Endopterygota</taxon>
        <taxon>Coleoptera</taxon>
        <taxon>Polyphaga</taxon>
        <taxon>Cucujiformia</taxon>
        <taxon>Tenebrionidae</taxon>
        <taxon>Zophobas</taxon>
    </lineage>
</organism>
<feature type="transmembrane region" description="Helical" evidence="14">
    <location>
        <begin position="12"/>
        <end position="33"/>
    </location>
</feature>
<evidence type="ECO:0000256" key="7">
    <source>
        <dbReference type="ARBA" id="ARBA00022723"/>
    </source>
</evidence>
<name>A0AA38IGG8_9CUCU</name>
<dbReference type="Gene3D" id="1.10.630.10">
    <property type="entry name" value="Cytochrome P450"/>
    <property type="match status" value="1"/>
</dbReference>
<dbReference type="InterPro" id="IPR001128">
    <property type="entry name" value="Cyt_P450"/>
</dbReference>
<dbReference type="AlphaFoldDB" id="A0AA38IGG8"/>
<comment type="cofactor">
    <cofactor evidence="1">
        <name>heme</name>
        <dbReference type="ChEBI" id="CHEBI:30413"/>
    </cofactor>
</comment>
<dbReference type="Proteomes" id="UP001168821">
    <property type="component" value="Unassembled WGS sequence"/>
</dbReference>
<proteinExistence type="inferred from homology"/>
<dbReference type="GO" id="GO:0004497">
    <property type="term" value="F:monooxygenase activity"/>
    <property type="evidence" value="ECO:0007669"/>
    <property type="project" value="UniProtKB-KW"/>
</dbReference>
<evidence type="ECO:0000256" key="12">
    <source>
        <dbReference type="ARBA" id="ARBA00023033"/>
    </source>
</evidence>
<evidence type="ECO:0000313" key="16">
    <source>
        <dbReference type="Proteomes" id="UP001168821"/>
    </source>
</evidence>
<comment type="similarity">
    <text evidence="5">Belongs to the cytochrome P450 family.</text>
</comment>
<comment type="function">
    <text evidence="2">May be involved in the metabolism of insect hormones and in the breakdown of synthetic insecticides.</text>
</comment>
<dbReference type="Pfam" id="PF00067">
    <property type="entry name" value="p450"/>
    <property type="match status" value="1"/>
</dbReference>
<comment type="subcellular location">
    <subcellularLocation>
        <location evidence="4">Endoplasmic reticulum membrane</location>
        <topology evidence="4">Peripheral membrane protein</topology>
    </subcellularLocation>
    <subcellularLocation>
        <location evidence="3">Microsome membrane</location>
        <topology evidence="3">Peripheral membrane protein</topology>
    </subcellularLocation>
</comment>
<evidence type="ECO:0000256" key="9">
    <source>
        <dbReference type="ARBA" id="ARBA00022848"/>
    </source>
</evidence>
<dbReference type="InterPro" id="IPR050196">
    <property type="entry name" value="Cytochrome_P450_Monoox"/>
</dbReference>
<dbReference type="PRINTS" id="PR00463">
    <property type="entry name" value="EP450I"/>
</dbReference>
<keyword evidence="12" id="KW-0503">Monooxygenase</keyword>
<dbReference type="PANTHER" id="PTHR24291:SF189">
    <property type="entry name" value="CYTOCHROME P450 4C3-RELATED"/>
    <property type="match status" value="1"/>
</dbReference>
<evidence type="ECO:0000256" key="11">
    <source>
        <dbReference type="ARBA" id="ARBA00023004"/>
    </source>
</evidence>
<dbReference type="SUPFAM" id="SSF48264">
    <property type="entry name" value="Cytochrome P450"/>
    <property type="match status" value="1"/>
</dbReference>
<gene>
    <name evidence="15" type="ORF">Zmor_012751</name>
</gene>